<dbReference type="Proteomes" id="UP000592780">
    <property type="component" value="Unassembled WGS sequence"/>
</dbReference>
<sequence length="71" mass="7983">MDPSSFANTSPRALTPNRSYGLEASVIRGFDQRRFDQLAIVRLVLQPWIKVLPVTDSLNVQQVRADSPFPV</sequence>
<gene>
    <name evidence="1" type="ORF">HDG40_005422</name>
</gene>
<proteinExistence type="predicted"/>
<reference evidence="1 2" key="1">
    <citation type="submission" date="2020-08" db="EMBL/GenBank/DDBJ databases">
        <title>Genomic Encyclopedia of Type Strains, Phase IV (KMG-V): Genome sequencing to study the core and pangenomes of soil and plant-associated prokaryotes.</title>
        <authorList>
            <person name="Whitman W."/>
        </authorList>
    </citation>
    <scope>NUCLEOTIDE SEQUENCE [LARGE SCALE GENOMIC DNA]</scope>
    <source>
        <strain evidence="1 2">JPY158</strain>
    </source>
</reference>
<accession>A0A7W8QBA2</accession>
<name>A0A7W8QBA2_PARAM</name>
<protein>
    <submittedName>
        <fullName evidence="1">Uncharacterized protein</fullName>
    </submittedName>
</protein>
<comment type="caution">
    <text evidence="1">The sequence shown here is derived from an EMBL/GenBank/DDBJ whole genome shotgun (WGS) entry which is preliminary data.</text>
</comment>
<evidence type="ECO:0000313" key="2">
    <source>
        <dbReference type="Proteomes" id="UP000592780"/>
    </source>
</evidence>
<keyword evidence="2" id="KW-1185">Reference proteome</keyword>
<organism evidence="1 2">
    <name type="scientific">Paraburkholderia atlantica</name>
    <dbReference type="NCBI Taxonomy" id="2654982"/>
    <lineage>
        <taxon>Bacteria</taxon>
        <taxon>Pseudomonadati</taxon>
        <taxon>Pseudomonadota</taxon>
        <taxon>Betaproteobacteria</taxon>
        <taxon>Burkholderiales</taxon>
        <taxon>Burkholderiaceae</taxon>
        <taxon>Paraburkholderia</taxon>
    </lineage>
</organism>
<dbReference type="AlphaFoldDB" id="A0A7W8QBA2"/>
<dbReference type="RefSeq" id="WP_018435961.1">
    <property type="nucleotide sequence ID" value="NZ_JACHDD010000008.1"/>
</dbReference>
<dbReference type="EMBL" id="JACHDD010000008">
    <property type="protein sequence ID" value="MBB5427243.1"/>
    <property type="molecule type" value="Genomic_DNA"/>
</dbReference>
<evidence type="ECO:0000313" key="1">
    <source>
        <dbReference type="EMBL" id="MBB5427243.1"/>
    </source>
</evidence>